<dbReference type="Pfam" id="PF04198">
    <property type="entry name" value="Sugar-bind"/>
    <property type="match status" value="1"/>
</dbReference>
<feature type="domain" description="Sugar-binding" evidence="5">
    <location>
        <begin position="64"/>
        <end position="307"/>
    </location>
</feature>
<dbReference type="InterPro" id="IPR007324">
    <property type="entry name" value="Sugar-bd_dom_put"/>
</dbReference>
<evidence type="ECO:0000256" key="3">
    <source>
        <dbReference type="ARBA" id="ARBA00023125"/>
    </source>
</evidence>
<dbReference type="GO" id="GO:0030246">
    <property type="term" value="F:carbohydrate binding"/>
    <property type="evidence" value="ECO:0007669"/>
    <property type="project" value="InterPro"/>
</dbReference>
<protein>
    <submittedName>
        <fullName evidence="6">Transcriptional regulator</fullName>
    </submittedName>
</protein>
<gene>
    <name evidence="6" type="ORF">EDD32_1898</name>
</gene>
<dbReference type="InterPro" id="IPR037171">
    <property type="entry name" value="NagB/RpiA_transferase-like"/>
</dbReference>
<sequence length="324" mass="34752">MPVAEERDLMLDVAISYYLDDKSKVEIASQLGLSRFKVARLLEQARDDGLVRITIVDGVIRGPLSEQLAQHLQLDRVIIVAGAADEAENREALAQAAASFIRRSLHPGGVFGFSWGRTLSRIGEFIEILPASTLVALTGSVGTDITQSPVEVLRGIAGHSPMRTMTIFAPLLVESASTAEALRRDPAIASVLATYQHLDLAVVSVGSWDPPITQLMDSLSDSERAELDRAGARAELVGIFVRDDGRPIDADLTRRRIAISAEQLIAVPQVLAVAGGVEKVPAIAAVARSRIINALITDERTARSLLKLEPVPPGPRQLPAEASD</sequence>
<keyword evidence="7" id="KW-1185">Reference proteome</keyword>
<keyword evidence="3" id="KW-0238">DNA-binding</keyword>
<organism evidence="6 7">
    <name type="scientific">Georgenia muralis</name>
    <dbReference type="NCBI Taxonomy" id="154117"/>
    <lineage>
        <taxon>Bacteria</taxon>
        <taxon>Bacillati</taxon>
        <taxon>Actinomycetota</taxon>
        <taxon>Actinomycetes</taxon>
        <taxon>Micrococcales</taxon>
        <taxon>Bogoriellaceae</taxon>
        <taxon>Georgenia</taxon>
    </lineage>
</organism>
<comment type="similarity">
    <text evidence="1">Belongs to the SorC transcriptional regulatory family.</text>
</comment>
<keyword evidence="2" id="KW-0805">Transcription regulation</keyword>
<evidence type="ECO:0000313" key="7">
    <source>
        <dbReference type="Proteomes" id="UP000280726"/>
    </source>
</evidence>
<proteinExistence type="inferred from homology"/>
<dbReference type="Proteomes" id="UP000280726">
    <property type="component" value="Unassembled WGS sequence"/>
</dbReference>
<dbReference type="PANTHER" id="PTHR34294">
    <property type="entry name" value="TRANSCRIPTIONAL REGULATOR-RELATED"/>
    <property type="match status" value="1"/>
</dbReference>
<dbReference type="AlphaFoldDB" id="A0A3N4ZP11"/>
<evidence type="ECO:0000259" key="5">
    <source>
        <dbReference type="Pfam" id="PF04198"/>
    </source>
</evidence>
<dbReference type="Gene3D" id="1.10.10.10">
    <property type="entry name" value="Winged helix-like DNA-binding domain superfamily/Winged helix DNA-binding domain"/>
    <property type="match status" value="1"/>
</dbReference>
<dbReference type="Gene3D" id="3.40.50.1360">
    <property type="match status" value="1"/>
</dbReference>
<accession>A0A3N4ZP11</accession>
<dbReference type="InterPro" id="IPR036388">
    <property type="entry name" value="WH-like_DNA-bd_sf"/>
</dbReference>
<evidence type="ECO:0000256" key="2">
    <source>
        <dbReference type="ARBA" id="ARBA00023015"/>
    </source>
</evidence>
<name>A0A3N4ZP11_9MICO</name>
<dbReference type="GO" id="GO:0003677">
    <property type="term" value="F:DNA binding"/>
    <property type="evidence" value="ECO:0007669"/>
    <property type="project" value="UniProtKB-KW"/>
</dbReference>
<dbReference type="SUPFAM" id="SSF100950">
    <property type="entry name" value="NagB/RpiA/CoA transferase-like"/>
    <property type="match status" value="1"/>
</dbReference>
<dbReference type="PANTHER" id="PTHR34294:SF1">
    <property type="entry name" value="TRANSCRIPTIONAL REGULATOR LSRR"/>
    <property type="match status" value="1"/>
</dbReference>
<reference evidence="6 7" key="1">
    <citation type="submission" date="2018-11" db="EMBL/GenBank/DDBJ databases">
        <title>Sequencing the genomes of 1000 actinobacteria strains.</title>
        <authorList>
            <person name="Klenk H.-P."/>
        </authorList>
    </citation>
    <scope>NUCLEOTIDE SEQUENCE [LARGE SCALE GENOMIC DNA]</scope>
    <source>
        <strain evidence="6 7">DSM 14418</strain>
    </source>
</reference>
<evidence type="ECO:0000256" key="1">
    <source>
        <dbReference type="ARBA" id="ARBA00010466"/>
    </source>
</evidence>
<keyword evidence="4" id="KW-0804">Transcription</keyword>
<evidence type="ECO:0000313" key="6">
    <source>
        <dbReference type="EMBL" id="RPF27418.1"/>
    </source>
</evidence>
<comment type="caution">
    <text evidence="6">The sequence shown here is derived from an EMBL/GenBank/DDBJ whole genome shotgun (WGS) entry which is preliminary data.</text>
</comment>
<dbReference type="EMBL" id="RKRA01000001">
    <property type="protein sequence ID" value="RPF27418.1"/>
    <property type="molecule type" value="Genomic_DNA"/>
</dbReference>
<dbReference type="InterPro" id="IPR051054">
    <property type="entry name" value="SorC_transcr_regulators"/>
</dbReference>
<evidence type="ECO:0000256" key="4">
    <source>
        <dbReference type="ARBA" id="ARBA00023163"/>
    </source>
</evidence>